<dbReference type="STRING" id="568069.A0A1J1J1U7"/>
<dbReference type="PANTHER" id="PTHR46145:SF4">
    <property type="entry name" value="HEPARANASE"/>
    <property type="match status" value="1"/>
</dbReference>
<keyword evidence="3" id="KW-1185">Reference proteome</keyword>
<reference evidence="2 3" key="1">
    <citation type="submission" date="2015-04" db="EMBL/GenBank/DDBJ databases">
        <authorList>
            <person name="Syromyatnikov M.Y."/>
            <person name="Popov V.N."/>
        </authorList>
    </citation>
    <scope>NUCLEOTIDE SEQUENCE [LARGE SCALE GENOMIC DNA]</scope>
</reference>
<sequence>MFANILLLSLLTIIYGTKGEEGGGGGTAMDRNFLHDVSQQRLNDDLNFIKSTRSIRTPFRNTEIMTARGFGKRNGEEPAPVYIGNNNEKRTLDQQVNDEYRDDTGNSIFKPKHLVFPFNNPLLRISESLLDDSSEQDNSRMPPITRNHQLQLRDGTLKFRLNDGNLRIGRGFGKRSYAADPIAENLISLVKCGENSVSINLRNVINNVNENFISYDVDFFELLALHQNQKSLNSLGLISPAYIKLQKFSPFLNGRNNEKVNETTVASLFESLKSQQLTPIIAIDYNISSFDSMNLLQEMKTARELKIEECIWQLGNKSSSFENNFNLKKYADDLKTLRILCESANREYNSKWIVGAVEPLMSIREKLPSDIIVIDSQKMSTAQILSKSNTIARNIYSSTRHSPLWVTVEKSTDETMPNISSTSKHDSCDQDCVSKGLLYAQVLGDSAKNGFNVLFFDEPANVSIFPKTEKNQNALRQAITTLHKKLIGTKVFNTRITKSLQHGKLVHLYSYCSKKINGAITLIGINFSNLRAKFNIKMSPPLDPNVVIMQYLLSVSDGNVLLNNQNFTSEAAPSFKFKKLSKYAIDLILPPYSIAFWTIQNAKVNECLTLSTVKTEGEIKPKSMSSSDKLLTKLVANEFGGKVNNAIEKSFRVKRQIGGNGPFLPGGFEFELPTLKIPNLLPSASNVSPFKDVLFNKNSDIYKQSTSESNPLPPSSNPTLPTGDVFLLIDDGSAVANNFDYVQVDSEPRKLKTNRRKTPANKLIFRESTEAPEYYAPYDYVDATSYKSPKKSSKKSTSKAQQQSKEFGELFELERFPMNDQFRSASEQYELHTIVKDLEPTYRQSKMAMTNAKRKWDRDQIMEFLKDADVEEVNRSHMQDIDDFEVIDLTDNNESPNYEEYADDDDDGFFSDDNSHRVRTRRNVDYTKNEIPKHGFHFVDDDEEDEVSVESMIDDVHIFLPPRVGFSSDSVRNKPNTETTTTHPTTDLTIKAVDFFSKSLTDVFNVVHKTFVGWWNVFTPEPSSDYQ</sequence>
<feature type="chain" id="PRO_5012520605" evidence="1">
    <location>
        <begin position="20"/>
        <end position="1027"/>
    </location>
</feature>
<proteinExistence type="predicted"/>
<dbReference type="GO" id="GO:0031012">
    <property type="term" value="C:extracellular matrix"/>
    <property type="evidence" value="ECO:0007669"/>
    <property type="project" value="TreeGrafter"/>
</dbReference>
<evidence type="ECO:0000256" key="1">
    <source>
        <dbReference type="SAM" id="SignalP"/>
    </source>
</evidence>
<dbReference type="GO" id="GO:0005615">
    <property type="term" value="C:extracellular space"/>
    <property type="evidence" value="ECO:0007669"/>
    <property type="project" value="TreeGrafter"/>
</dbReference>
<dbReference type="EMBL" id="CVRI01000066">
    <property type="protein sequence ID" value="CRL06312.1"/>
    <property type="molecule type" value="Genomic_DNA"/>
</dbReference>
<dbReference type="PANTHER" id="PTHR46145">
    <property type="entry name" value="HEPARANASE"/>
    <property type="match status" value="1"/>
</dbReference>
<protein>
    <submittedName>
        <fullName evidence="2">CLUMA_CG018917, isoform A</fullName>
    </submittedName>
</protein>
<dbReference type="Proteomes" id="UP000183832">
    <property type="component" value="Unassembled WGS sequence"/>
</dbReference>
<feature type="signal peptide" evidence="1">
    <location>
        <begin position="1"/>
        <end position="19"/>
    </location>
</feature>
<dbReference type="AlphaFoldDB" id="A0A1J1J1U7"/>
<gene>
    <name evidence="2" type="ORF">CLUMA_CG018917</name>
</gene>
<evidence type="ECO:0000313" key="2">
    <source>
        <dbReference type="EMBL" id="CRL06312.1"/>
    </source>
</evidence>
<accession>A0A1J1J1U7</accession>
<evidence type="ECO:0000313" key="3">
    <source>
        <dbReference type="Proteomes" id="UP000183832"/>
    </source>
</evidence>
<name>A0A1J1J1U7_9DIPT</name>
<organism evidence="2 3">
    <name type="scientific">Clunio marinus</name>
    <dbReference type="NCBI Taxonomy" id="568069"/>
    <lineage>
        <taxon>Eukaryota</taxon>
        <taxon>Metazoa</taxon>
        <taxon>Ecdysozoa</taxon>
        <taxon>Arthropoda</taxon>
        <taxon>Hexapoda</taxon>
        <taxon>Insecta</taxon>
        <taxon>Pterygota</taxon>
        <taxon>Neoptera</taxon>
        <taxon>Endopterygota</taxon>
        <taxon>Diptera</taxon>
        <taxon>Nematocera</taxon>
        <taxon>Chironomoidea</taxon>
        <taxon>Chironomidae</taxon>
        <taxon>Clunio</taxon>
    </lineage>
</organism>
<dbReference type="OrthoDB" id="7736742at2759"/>
<keyword evidence="1" id="KW-0732">Signal</keyword>